<sequence>MNLIKISYNNLLLFNNLVFGRKFLPDSLSSEIHISYMKFPKFIKFVLLERRQKLLRFLFLVQLPNLDRNISETESKSALQFSPENLHLVQIKINTNIFANPFQTKNLLINQIHNSISNKNIR</sequence>
<gene>
    <name evidence="1" type="ORF">FRX31_030853</name>
</gene>
<name>A0A7J6V5V5_THATH</name>
<reference evidence="1 2" key="1">
    <citation type="submission" date="2020-06" db="EMBL/GenBank/DDBJ databases">
        <title>Transcriptomic and genomic resources for Thalictrum thalictroides and T. hernandezii: Facilitating candidate gene discovery in an emerging model plant lineage.</title>
        <authorList>
            <person name="Arias T."/>
            <person name="Riano-Pachon D.M."/>
            <person name="Di Stilio V.S."/>
        </authorList>
    </citation>
    <scope>NUCLEOTIDE SEQUENCE [LARGE SCALE GENOMIC DNA]</scope>
    <source>
        <strain evidence="2">cv. WT478/WT964</strain>
        <tissue evidence="1">Leaves</tissue>
    </source>
</reference>
<organism evidence="1 2">
    <name type="scientific">Thalictrum thalictroides</name>
    <name type="common">Rue-anemone</name>
    <name type="synonym">Anemone thalictroides</name>
    <dbReference type="NCBI Taxonomy" id="46969"/>
    <lineage>
        <taxon>Eukaryota</taxon>
        <taxon>Viridiplantae</taxon>
        <taxon>Streptophyta</taxon>
        <taxon>Embryophyta</taxon>
        <taxon>Tracheophyta</taxon>
        <taxon>Spermatophyta</taxon>
        <taxon>Magnoliopsida</taxon>
        <taxon>Ranunculales</taxon>
        <taxon>Ranunculaceae</taxon>
        <taxon>Thalictroideae</taxon>
        <taxon>Thalictrum</taxon>
    </lineage>
</organism>
<accession>A0A7J6V5V5</accession>
<dbReference type="EMBL" id="JABWDY010038624">
    <property type="protein sequence ID" value="KAF5179560.1"/>
    <property type="molecule type" value="Genomic_DNA"/>
</dbReference>
<protein>
    <submittedName>
        <fullName evidence="1">Uncharacterized protein</fullName>
    </submittedName>
</protein>
<keyword evidence="2" id="KW-1185">Reference proteome</keyword>
<dbReference type="AlphaFoldDB" id="A0A7J6V5V5"/>
<proteinExistence type="predicted"/>
<evidence type="ECO:0000313" key="1">
    <source>
        <dbReference type="EMBL" id="KAF5179560.1"/>
    </source>
</evidence>
<comment type="caution">
    <text evidence="1">The sequence shown here is derived from an EMBL/GenBank/DDBJ whole genome shotgun (WGS) entry which is preliminary data.</text>
</comment>
<evidence type="ECO:0000313" key="2">
    <source>
        <dbReference type="Proteomes" id="UP000554482"/>
    </source>
</evidence>
<dbReference type="Proteomes" id="UP000554482">
    <property type="component" value="Unassembled WGS sequence"/>
</dbReference>